<protein>
    <submittedName>
        <fullName evidence="2">Uncharacterized protein</fullName>
    </submittedName>
</protein>
<accession>A0A0F9NI00</accession>
<evidence type="ECO:0000313" key="2">
    <source>
        <dbReference type="EMBL" id="KKM88430.1"/>
    </source>
</evidence>
<proteinExistence type="predicted"/>
<reference evidence="2" key="1">
    <citation type="journal article" date="2015" name="Nature">
        <title>Complex archaea that bridge the gap between prokaryotes and eukaryotes.</title>
        <authorList>
            <person name="Spang A."/>
            <person name="Saw J.H."/>
            <person name="Jorgensen S.L."/>
            <person name="Zaremba-Niedzwiedzka K."/>
            <person name="Martijn J."/>
            <person name="Lind A.E."/>
            <person name="van Eijk R."/>
            <person name="Schleper C."/>
            <person name="Guy L."/>
            <person name="Ettema T.J."/>
        </authorList>
    </citation>
    <scope>NUCLEOTIDE SEQUENCE</scope>
</reference>
<dbReference type="AlphaFoldDB" id="A0A0F9NI00"/>
<gene>
    <name evidence="2" type="ORF">LCGC14_1258800</name>
</gene>
<organism evidence="2">
    <name type="scientific">marine sediment metagenome</name>
    <dbReference type="NCBI Taxonomy" id="412755"/>
    <lineage>
        <taxon>unclassified sequences</taxon>
        <taxon>metagenomes</taxon>
        <taxon>ecological metagenomes</taxon>
    </lineage>
</organism>
<evidence type="ECO:0000256" key="1">
    <source>
        <dbReference type="SAM" id="MobiDB-lite"/>
    </source>
</evidence>
<comment type="caution">
    <text evidence="2">The sequence shown here is derived from an EMBL/GenBank/DDBJ whole genome shotgun (WGS) entry which is preliminary data.</text>
</comment>
<feature type="region of interest" description="Disordered" evidence="1">
    <location>
        <begin position="48"/>
        <end position="78"/>
    </location>
</feature>
<sequence length="78" mass="8438">MERSSNSGMQDTGNPVLDSVVNALRGVEDLKPHDITGIHQAILQVAQKEPGGLERRPGGNQVRLSDSVYDSEIQKAAR</sequence>
<name>A0A0F9NI00_9ZZZZ</name>
<dbReference type="EMBL" id="LAZR01006959">
    <property type="protein sequence ID" value="KKM88430.1"/>
    <property type="molecule type" value="Genomic_DNA"/>
</dbReference>